<comment type="caution">
    <text evidence="3">The sequence shown here is derived from an EMBL/GenBank/DDBJ whole genome shotgun (WGS) entry which is preliminary data.</text>
</comment>
<evidence type="ECO:0000256" key="2">
    <source>
        <dbReference type="PROSITE-ProRule" id="PRU00461"/>
    </source>
</evidence>
<feature type="repeat" description="LDL-receptor class B" evidence="2">
    <location>
        <begin position="1"/>
        <end position="42"/>
    </location>
</feature>
<dbReference type="Pfam" id="PF00058">
    <property type="entry name" value="Ldl_recept_b"/>
    <property type="match status" value="1"/>
</dbReference>
<dbReference type="Proteomes" id="UP001286313">
    <property type="component" value="Unassembled WGS sequence"/>
</dbReference>
<dbReference type="PANTHER" id="PTHR46513:SF13">
    <property type="entry name" value="EGF-LIKE DOMAIN-CONTAINING PROTEIN"/>
    <property type="match status" value="1"/>
</dbReference>
<sequence>MMYWGDIKSSVIEKAGMDGSGRRVLLSRDLTWPNALTLDLPAQRLYFMDARHDIAHSVRLDGTDRK</sequence>
<dbReference type="InterPro" id="IPR011042">
    <property type="entry name" value="6-blade_b-propeller_TolB-like"/>
</dbReference>
<organism evidence="3 4">
    <name type="scientific">Petrolisthes cinctipes</name>
    <name type="common">Flat porcelain crab</name>
    <dbReference type="NCBI Taxonomy" id="88211"/>
    <lineage>
        <taxon>Eukaryota</taxon>
        <taxon>Metazoa</taxon>
        <taxon>Ecdysozoa</taxon>
        <taxon>Arthropoda</taxon>
        <taxon>Crustacea</taxon>
        <taxon>Multicrustacea</taxon>
        <taxon>Malacostraca</taxon>
        <taxon>Eumalacostraca</taxon>
        <taxon>Eucarida</taxon>
        <taxon>Decapoda</taxon>
        <taxon>Pleocyemata</taxon>
        <taxon>Anomura</taxon>
        <taxon>Galatheoidea</taxon>
        <taxon>Porcellanidae</taxon>
        <taxon>Petrolisthes</taxon>
    </lineage>
</organism>
<accession>A0AAE1KUS5</accession>
<dbReference type="EMBL" id="JAWQEG010000862">
    <property type="protein sequence ID" value="KAK3884647.1"/>
    <property type="molecule type" value="Genomic_DNA"/>
</dbReference>
<dbReference type="PANTHER" id="PTHR46513">
    <property type="entry name" value="VITELLOGENIN RECEPTOR-LIKE PROTEIN-RELATED-RELATED"/>
    <property type="match status" value="1"/>
</dbReference>
<dbReference type="SUPFAM" id="SSF63825">
    <property type="entry name" value="YWTD domain"/>
    <property type="match status" value="1"/>
</dbReference>
<dbReference type="SMART" id="SM00135">
    <property type="entry name" value="LY"/>
    <property type="match status" value="1"/>
</dbReference>
<dbReference type="AlphaFoldDB" id="A0AAE1KUS5"/>
<reference evidence="3" key="1">
    <citation type="submission" date="2023-10" db="EMBL/GenBank/DDBJ databases">
        <title>Genome assemblies of two species of porcelain crab, Petrolisthes cinctipes and Petrolisthes manimaculis (Anomura: Porcellanidae).</title>
        <authorList>
            <person name="Angst P."/>
        </authorList>
    </citation>
    <scope>NUCLEOTIDE SEQUENCE</scope>
    <source>
        <strain evidence="3">PB745_01</strain>
        <tissue evidence="3">Gill</tissue>
    </source>
</reference>
<proteinExistence type="predicted"/>
<dbReference type="InterPro" id="IPR000033">
    <property type="entry name" value="LDLR_classB_rpt"/>
</dbReference>
<dbReference type="PROSITE" id="PS51120">
    <property type="entry name" value="LDLRB"/>
    <property type="match status" value="1"/>
</dbReference>
<name>A0AAE1KUS5_PETCI</name>
<gene>
    <name evidence="3" type="ORF">Pcinc_011090</name>
</gene>
<dbReference type="InterPro" id="IPR050778">
    <property type="entry name" value="Cueball_EGF_LRP_Nidogen"/>
</dbReference>
<evidence type="ECO:0000313" key="3">
    <source>
        <dbReference type="EMBL" id="KAK3884647.1"/>
    </source>
</evidence>
<evidence type="ECO:0000313" key="4">
    <source>
        <dbReference type="Proteomes" id="UP001286313"/>
    </source>
</evidence>
<feature type="non-terminal residue" evidence="3">
    <location>
        <position position="66"/>
    </location>
</feature>
<keyword evidence="1" id="KW-0245">EGF-like domain</keyword>
<evidence type="ECO:0000256" key="1">
    <source>
        <dbReference type="ARBA" id="ARBA00022536"/>
    </source>
</evidence>
<protein>
    <submittedName>
        <fullName evidence="3">Uncharacterized protein</fullName>
    </submittedName>
</protein>
<dbReference type="Gene3D" id="2.120.10.30">
    <property type="entry name" value="TolB, C-terminal domain"/>
    <property type="match status" value="1"/>
</dbReference>
<keyword evidence="4" id="KW-1185">Reference proteome</keyword>